<protein>
    <submittedName>
        <fullName evidence="2">Uncharacterized protein</fullName>
    </submittedName>
</protein>
<reference evidence="2" key="1">
    <citation type="journal article" date="2014" name="Front. Microbiol.">
        <title>High frequency of phylogenetically diverse reductive dehalogenase-homologous genes in deep subseafloor sedimentary metagenomes.</title>
        <authorList>
            <person name="Kawai M."/>
            <person name="Futagami T."/>
            <person name="Toyoda A."/>
            <person name="Takaki Y."/>
            <person name="Nishi S."/>
            <person name="Hori S."/>
            <person name="Arai W."/>
            <person name="Tsubouchi T."/>
            <person name="Morono Y."/>
            <person name="Uchiyama I."/>
            <person name="Ito T."/>
            <person name="Fujiyama A."/>
            <person name="Inagaki F."/>
            <person name="Takami H."/>
        </authorList>
    </citation>
    <scope>NUCLEOTIDE SEQUENCE</scope>
    <source>
        <strain evidence="2">Expedition CK06-06</strain>
    </source>
</reference>
<proteinExistence type="predicted"/>
<evidence type="ECO:0000256" key="1">
    <source>
        <dbReference type="SAM" id="MobiDB-lite"/>
    </source>
</evidence>
<dbReference type="EMBL" id="BART01031488">
    <property type="protein sequence ID" value="GAH14945.1"/>
    <property type="molecule type" value="Genomic_DNA"/>
</dbReference>
<accession>X1E3F8</accession>
<feature type="region of interest" description="Disordered" evidence="1">
    <location>
        <begin position="1"/>
        <end position="55"/>
    </location>
</feature>
<evidence type="ECO:0000313" key="2">
    <source>
        <dbReference type="EMBL" id="GAH14945.1"/>
    </source>
</evidence>
<comment type="caution">
    <text evidence="2">The sequence shown here is derived from an EMBL/GenBank/DDBJ whole genome shotgun (WGS) entry which is preliminary data.</text>
</comment>
<dbReference type="AlphaFoldDB" id="X1E3F8"/>
<sequence>MGITQGYNPLGPIEPSAQAAFPPGYEQLPPPGPQPVEPAPLAPTLAPEEELREPKKPLKWTEVIQKDFFKDLSMEDRDIARNEYWQFVIAPTLEGETTGKIRAYKELFHEESKKAELKHRDPSAMGKMVAGFLKGWKPIKRAAGIGLGIANSPLAFVWGSQAAKHLNPEEYNKIKDTLGGGW</sequence>
<feature type="non-terminal residue" evidence="2">
    <location>
        <position position="182"/>
    </location>
</feature>
<feature type="compositionally biased region" description="Pro residues" evidence="1">
    <location>
        <begin position="28"/>
        <end position="41"/>
    </location>
</feature>
<organism evidence="2">
    <name type="scientific">marine sediment metagenome</name>
    <dbReference type="NCBI Taxonomy" id="412755"/>
    <lineage>
        <taxon>unclassified sequences</taxon>
        <taxon>metagenomes</taxon>
        <taxon>ecological metagenomes</taxon>
    </lineage>
</organism>
<gene>
    <name evidence="2" type="ORF">S01H4_54684</name>
</gene>
<name>X1E3F8_9ZZZZ</name>